<proteinExistence type="predicted"/>
<evidence type="ECO:0000256" key="6">
    <source>
        <dbReference type="ARBA" id="ARBA00023228"/>
    </source>
</evidence>
<evidence type="ECO:0000313" key="12">
    <source>
        <dbReference type="Proteomes" id="UP001159405"/>
    </source>
</evidence>
<sequence>MLPATSVLGTVSQAVPAAMSHVHLCGVTNWCDESCDDSCRLVTNLLASPPGITVQLVVQLYSSLVPFIHSSYTKIMGILASRGIEYEDSYRSFSEKERQQLLSLFERLATENEHGIMKIEFEPFKEHVAWLLPEPITIRFFKEMDKIQQARRALKNPLPSGQVAKVAFFVSMSHVFKQSREEKAHIFYYLSADVDQVVTSVEVEDLCKILLECYVTALKKTILGSKWKLMTNPEANHRFAKNAVKDLLGKKADPSCVALEEFLPWFNKFPIIENLFLAVMRACFLDVESLVEEQPHGLVEGCEETVAHVQYDRSHIMMPCKFEADFDKIDPLLEVPSIIMINHHLPAALQHQWRLLFSTQIHGESFSSFIHQISNQGPVLIVVRDTNGGIFGGFASESWTIKSHFVGDSHCFLFSVKPTMGVYQPTGYNENYMYLNMGMQTMPNGLGMGGQLNYFGLWLDENFGSGHSRGQPSCTTYGSPQLSSEEEFKIDRLEAWGVGVPPENLLEKKSVLDTEVEAKAFLEVMGKKIHSEGYREPADID</sequence>
<keyword evidence="5" id="KW-0472">Membrane</keyword>
<evidence type="ECO:0000256" key="1">
    <source>
        <dbReference type="ARBA" id="ARBA00004370"/>
    </source>
</evidence>
<dbReference type="InterPro" id="IPR006571">
    <property type="entry name" value="TLDc_dom"/>
</dbReference>
<evidence type="ECO:0000256" key="8">
    <source>
        <dbReference type="ARBA" id="ARBA00041780"/>
    </source>
</evidence>
<accession>A0ABN8QEN5</accession>
<keyword evidence="12" id="KW-1185">Reference proteome</keyword>
<dbReference type="PANTHER" id="PTHR23354">
    <property type="entry name" value="NUCLEOLAR PROTEIN 7/ESTROGEN RECEPTOR COACTIVATOR-RELATED"/>
    <property type="match status" value="1"/>
</dbReference>
<keyword evidence="4" id="KW-0963">Cytoplasm</keyword>
<dbReference type="EMBL" id="CALNXK010000119">
    <property type="protein sequence ID" value="CAH3161148.1"/>
    <property type="molecule type" value="Genomic_DNA"/>
</dbReference>
<reference evidence="11 12" key="1">
    <citation type="submission" date="2022-05" db="EMBL/GenBank/DDBJ databases">
        <authorList>
            <consortium name="Genoscope - CEA"/>
            <person name="William W."/>
        </authorList>
    </citation>
    <scope>NUCLEOTIDE SEQUENCE [LARGE SCALE GENOMIC DNA]</scope>
</reference>
<evidence type="ECO:0000256" key="4">
    <source>
        <dbReference type="ARBA" id="ARBA00022490"/>
    </source>
</evidence>
<dbReference type="Pfam" id="PF07534">
    <property type="entry name" value="TLD"/>
    <property type="match status" value="1"/>
</dbReference>
<evidence type="ECO:0000256" key="2">
    <source>
        <dbReference type="ARBA" id="ARBA00004371"/>
    </source>
</evidence>
<dbReference type="PANTHER" id="PTHR23354:SF131">
    <property type="entry name" value="MTOR-ASSOCIATED PROTEIN MEAK7"/>
    <property type="match status" value="1"/>
</dbReference>
<protein>
    <recommendedName>
        <fullName evidence="7">MTOR-associated protein MEAK7</fullName>
    </recommendedName>
    <alternativeName>
        <fullName evidence="9">TBC/LysM-associated domain-containing protein 1</fullName>
    </alternativeName>
    <alternativeName>
        <fullName evidence="8">TLD domain-containing protein 1</fullName>
    </alternativeName>
</protein>
<name>A0ABN8QEN5_9CNID</name>
<evidence type="ECO:0000313" key="11">
    <source>
        <dbReference type="EMBL" id="CAH3161148.1"/>
    </source>
</evidence>
<organism evidence="11 12">
    <name type="scientific">Porites lobata</name>
    <dbReference type="NCBI Taxonomy" id="104759"/>
    <lineage>
        <taxon>Eukaryota</taxon>
        <taxon>Metazoa</taxon>
        <taxon>Cnidaria</taxon>
        <taxon>Anthozoa</taxon>
        <taxon>Hexacorallia</taxon>
        <taxon>Scleractinia</taxon>
        <taxon>Fungiina</taxon>
        <taxon>Poritidae</taxon>
        <taxon>Porites</taxon>
    </lineage>
</organism>
<evidence type="ECO:0000256" key="3">
    <source>
        <dbReference type="ARBA" id="ARBA00004496"/>
    </source>
</evidence>
<evidence type="ECO:0000256" key="5">
    <source>
        <dbReference type="ARBA" id="ARBA00023136"/>
    </source>
</evidence>
<keyword evidence="6" id="KW-0458">Lysosome</keyword>
<comment type="subcellular location">
    <subcellularLocation>
        <location evidence="3">Cytoplasm</location>
    </subcellularLocation>
    <subcellularLocation>
        <location evidence="2">Lysosome</location>
    </subcellularLocation>
    <subcellularLocation>
        <location evidence="1">Membrane</location>
    </subcellularLocation>
</comment>
<dbReference type="PROSITE" id="PS51886">
    <property type="entry name" value="TLDC"/>
    <property type="match status" value="1"/>
</dbReference>
<dbReference type="Proteomes" id="UP001159405">
    <property type="component" value="Unassembled WGS sequence"/>
</dbReference>
<comment type="caution">
    <text evidence="11">The sequence shown here is derived from an EMBL/GenBank/DDBJ whole genome shotgun (WGS) entry which is preliminary data.</text>
</comment>
<gene>
    <name evidence="11" type="ORF">PLOB_00004334</name>
</gene>
<evidence type="ECO:0000256" key="9">
    <source>
        <dbReference type="ARBA" id="ARBA00042134"/>
    </source>
</evidence>
<dbReference type="SMART" id="SM00584">
    <property type="entry name" value="TLDc"/>
    <property type="match status" value="1"/>
</dbReference>
<evidence type="ECO:0000259" key="10">
    <source>
        <dbReference type="PROSITE" id="PS51886"/>
    </source>
</evidence>
<feature type="domain" description="TLDc" evidence="10">
    <location>
        <begin position="331"/>
        <end position="499"/>
    </location>
</feature>
<evidence type="ECO:0000256" key="7">
    <source>
        <dbReference type="ARBA" id="ARBA00039594"/>
    </source>
</evidence>